<keyword evidence="6 7" id="KW-0460">Magnesium</keyword>
<dbReference type="Gene3D" id="3.40.190.80">
    <property type="match status" value="1"/>
</dbReference>
<dbReference type="FunFam" id="3.30.540.10:FF:000003">
    <property type="entry name" value="Inositol-1-monophosphatase"/>
    <property type="match status" value="1"/>
</dbReference>
<comment type="cofactor">
    <cofactor evidence="2 7 8">
        <name>Mg(2+)</name>
        <dbReference type="ChEBI" id="CHEBI:18420"/>
    </cofactor>
</comment>
<comment type="catalytic activity">
    <reaction evidence="1 8">
        <text>a myo-inositol phosphate + H2O = myo-inositol + phosphate</text>
        <dbReference type="Rhea" id="RHEA:24056"/>
        <dbReference type="ChEBI" id="CHEBI:15377"/>
        <dbReference type="ChEBI" id="CHEBI:17268"/>
        <dbReference type="ChEBI" id="CHEBI:43474"/>
        <dbReference type="ChEBI" id="CHEBI:84139"/>
        <dbReference type="EC" id="3.1.3.25"/>
    </reaction>
</comment>
<dbReference type="GO" id="GO:0006020">
    <property type="term" value="P:inositol metabolic process"/>
    <property type="evidence" value="ECO:0007669"/>
    <property type="project" value="TreeGrafter"/>
</dbReference>
<comment type="similarity">
    <text evidence="3 8">Belongs to the inositol monophosphatase superfamily.</text>
</comment>
<feature type="binding site" evidence="7">
    <location>
        <position position="69"/>
    </location>
    <ligand>
        <name>Mg(2+)</name>
        <dbReference type="ChEBI" id="CHEBI:18420"/>
        <label>1</label>
        <note>catalytic</note>
    </ligand>
</feature>
<evidence type="ECO:0000313" key="10">
    <source>
        <dbReference type="Proteomes" id="UP000321532"/>
    </source>
</evidence>
<name>A0A512B1Z2_9BACT</name>
<dbReference type="PANTHER" id="PTHR20854:SF4">
    <property type="entry name" value="INOSITOL-1-MONOPHOSPHATASE-RELATED"/>
    <property type="match status" value="1"/>
</dbReference>
<feature type="binding site" evidence="7">
    <location>
        <position position="213"/>
    </location>
    <ligand>
        <name>Mg(2+)</name>
        <dbReference type="ChEBI" id="CHEBI:18420"/>
        <label>1</label>
        <note>catalytic</note>
    </ligand>
</feature>
<gene>
    <name evidence="9" type="ORF">AAE02nite_36360</name>
</gene>
<dbReference type="InterPro" id="IPR033942">
    <property type="entry name" value="IMPase"/>
</dbReference>
<dbReference type="PANTHER" id="PTHR20854">
    <property type="entry name" value="INOSITOL MONOPHOSPHATASE"/>
    <property type="match status" value="1"/>
</dbReference>
<dbReference type="InterPro" id="IPR000760">
    <property type="entry name" value="Inositol_monophosphatase-like"/>
</dbReference>
<dbReference type="PRINTS" id="PR01959">
    <property type="entry name" value="SBIMPHPHTASE"/>
</dbReference>
<keyword evidence="10" id="KW-1185">Reference proteome</keyword>
<evidence type="ECO:0000313" key="9">
    <source>
        <dbReference type="EMBL" id="GEO05972.1"/>
    </source>
</evidence>
<sequence>MNLTQLCDQVIAITKKTGAFIRTESKSFDPGKIEHKGVNDLVSYVDKTAEEQIVAGLREIFPDAGYITEEGTAQDKHDIYNWIIDPLDGTTNFIHGLPIFCISIALMERGEVVLGVVYEINQDECFYATKGGGAFLNGNRLAVTKIQHLRDGLMCTGYPYTDFGLLQVYLQMLGAFMAKSHGVRRLGSAAADLAYVAAGRFEGFFEYNLKPWDVAAGVLLVQEAGGRVTLFDGSNGDPVFGKETLATNGLVHDEVSNLIGEYWNKTEK</sequence>
<dbReference type="EC" id="3.1.3.25" evidence="8"/>
<feature type="binding site" evidence="7">
    <location>
        <position position="85"/>
    </location>
    <ligand>
        <name>Mg(2+)</name>
        <dbReference type="ChEBI" id="CHEBI:18420"/>
        <label>1</label>
        <note>catalytic</note>
    </ligand>
</feature>
<evidence type="ECO:0000256" key="1">
    <source>
        <dbReference type="ARBA" id="ARBA00001033"/>
    </source>
</evidence>
<reference evidence="9 10" key="1">
    <citation type="submission" date="2019-07" db="EMBL/GenBank/DDBJ databases">
        <title>Whole genome shotgun sequence of Adhaeribacter aerolatus NBRC 106133.</title>
        <authorList>
            <person name="Hosoyama A."/>
            <person name="Uohara A."/>
            <person name="Ohji S."/>
            <person name="Ichikawa N."/>
        </authorList>
    </citation>
    <scope>NUCLEOTIDE SEQUENCE [LARGE SCALE GENOMIC DNA]</scope>
    <source>
        <strain evidence="9 10">NBRC 106133</strain>
    </source>
</reference>
<comment type="caution">
    <text evidence="9">The sequence shown here is derived from an EMBL/GenBank/DDBJ whole genome shotgun (WGS) entry which is preliminary data.</text>
</comment>
<evidence type="ECO:0000256" key="2">
    <source>
        <dbReference type="ARBA" id="ARBA00001946"/>
    </source>
</evidence>
<evidence type="ECO:0000256" key="4">
    <source>
        <dbReference type="ARBA" id="ARBA00022723"/>
    </source>
</evidence>
<dbReference type="InterPro" id="IPR020550">
    <property type="entry name" value="Inositol_monophosphatase_CS"/>
</dbReference>
<dbReference type="SUPFAM" id="SSF56655">
    <property type="entry name" value="Carbohydrate phosphatase"/>
    <property type="match status" value="1"/>
</dbReference>
<dbReference type="RefSeq" id="WP_146901093.1">
    <property type="nucleotide sequence ID" value="NZ_BJYS01000029.1"/>
</dbReference>
<protein>
    <recommendedName>
        <fullName evidence="8">Inositol-1-monophosphatase</fullName>
        <ecNumber evidence="8">3.1.3.25</ecNumber>
    </recommendedName>
</protein>
<dbReference type="InterPro" id="IPR020583">
    <property type="entry name" value="Inositol_monoP_metal-BS"/>
</dbReference>
<feature type="binding site" evidence="7">
    <location>
        <position position="87"/>
    </location>
    <ligand>
        <name>Mg(2+)</name>
        <dbReference type="ChEBI" id="CHEBI:18420"/>
        <label>1</label>
        <note>catalytic</note>
    </ligand>
</feature>
<accession>A0A512B1Z2</accession>
<dbReference type="CDD" id="cd01639">
    <property type="entry name" value="IMPase"/>
    <property type="match status" value="1"/>
</dbReference>
<keyword evidence="4 7" id="KW-0479">Metal-binding</keyword>
<dbReference type="OrthoDB" id="9772456at2"/>
<evidence type="ECO:0000256" key="8">
    <source>
        <dbReference type="RuleBase" id="RU364068"/>
    </source>
</evidence>
<dbReference type="GO" id="GO:0007165">
    <property type="term" value="P:signal transduction"/>
    <property type="evidence" value="ECO:0007669"/>
    <property type="project" value="TreeGrafter"/>
</dbReference>
<dbReference type="GO" id="GO:0008934">
    <property type="term" value="F:inositol monophosphate 1-phosphatase activity"/>
    <property type="evidence" value="ECO:0007669"/>
    <property type="project" value="InterPro"/>
</dbReference>
<proteinExistence type="inferred from homology"/>
<dbReference type="Proteomes" id="UP000321532">
    <property type="component" value="Unassembled WGS sequence"/>
</dbReference>
<dbReference type="EMBL" id="BJYS01000029">
    <property type="protein sequence ID" value="GEO05972.1"/>
    <property type="molecule type" value="Genomic_DNA"/>
</dbReference>
<dbReference type="PRINTS" id="PR00377">
    <property type="entry name" value="IMPHPHTASES"/>
</dbReference>
<dbReference type="GO" id="GO:0046854">
    <property type="term" value="P:phosphatidylinositol phosphate biosynthetic process"/>
    <property type="evidence" value="ECO:0007669"/>
    <property type="project" value="InterPro"/>
</dbReference>
<dbReference type="Pfam" id="PF00459">
    <property type="entry name" value="Inositol_P"/>
    <property type="match status" value="1"/>
</dbReference>
<evidence type="ECO:0000256" key="3">
    <source>
        <dbReference type="ARBA" id="ARBA00009759"/>
    </source>
</evidence>
<organism evidence="9 10">
    <name type="scientific">Adhaeribacter aerolatus</name>
    <dbReference type="NCBI Taxonomy" id="670289"/>
    <lineage>
        <taxon>Bacteria</taxon>
        <taxon>Pseudomonadati</taxon>
        <taxon>Bacteroidota</taxon>
        <taxon>Cytophagia</taxon>
        <taxon>Cytophagales</taxon>
        <taxon>Hymenobacteraceae</taxon>
        <taxon>Adhaeribacter</taxon>
    </lineage>
</organism>
<dbReference type="GO" id="GO:0046872">
    <property type="term" value="F:metal ion binding"/>
    <property type="evidence" value="ECO:0007669"/>
    <property type="project" value="UniProtKB-KW"/>
</dbReference>
<dbReference type="Gene3D" id="3.30.540.10">
    <property type="entry name" value="Fructose-1,6-Bisphosphatase, subunit A, domain 1"/>
    <property type="match status" value="1"/>
</dbReference>
<evidence type="ECO:0000256" key="5">
    <source>
        <dbReference type="ARBA" id="ARBA00022801"/>
    </source>
</evidence>
<dbReference type="InterPro" id="IPR022337">
    <property type="entry name" value="Inositol_monophosphatase_SuhB"/>
</dbReference>
<dbReference type="PROSITE" id="PS00630">
    <property type="entry name" value="IMP_2"/>
    <property type="match status" value="1"/>
</dbReference>
<evidence type="ECO:0000256" key="7">
    <source>
        <dbReference type="PIRSR" id="PIRSR600760-2"/>
    </source>
</evidence>
<feature type="binding site" evidence="7">
    <location>
        <position position="88"/>
    </location>
    <ligand>
        <name>Mg(2+)</name>
        <dbReference type="ChEBI" id="CHEBI:18420"/>
        <label>1</label>
        <note>catalytic</note>
    </ligand>
</feature>
<dbReference type="AlphaFoldDB" id="A0A512B1Z2"/>
<evidence type="ECO:0000256" key="6">
    <source>
        <dbReference type="ARBA" id="ARBA00022842"/>
    </source>
</evidence>
<keyword evidence="5 8" id="KW-0378">Hydrolase</keyword>
<dbReference type="PROSITE" id="PS00629">
    <property type="entry name" value="IMP_1"/>
    <property type="match status" value="1"/>
</dbReference>